<dbReference type="Proteomes" id="UP000218387">
    <property type="component" value="Chromosome"/>
</dbReference>
<dbReference type="InterPro" id="IPR004358">
    <property type="entry name" value="Sig_transdc_His_kin-like_C"/>
</dbReference>
<evidence type="ECO:0000313" key="9">
    <source>
        <dbReference type="EMBL" id="QCT70484.1"/>
    </source>
</evidence>
<name>A0A4P9C5C0_EUBML</name>
<dbReference type="GO" id="GO:0016036">
    <property type="term" value="P:cellular response to phosphate starvation"/>
    <property type="evidence" value="ECO:0007669"/>
    <property type="project" value="TreeGrafter"/>
</dbReference>
<dbReference type="PANTHER" id="PTHR45453:SF1">
    <property type="entry name" value="PHOSPHATE REGULON SENSOR PROTEIN PHOR"/>
    <property type="match status" value="1"/>
</dbReference>
<comment type="catalytic activity">
    <reaction evidence="1">
        <text>ATP + protein L-histidine = ADP + protein N-phospho-L-histidine.</text>
        <dbReference type="EC" id="2.7.13.3"/>
    </reaction>
</comment>
<reference evidence="9 10" key="1">
    <citation type="submission" date="2018-05" db="EMBL/GenBank/DDBJ databases">
        <title>Genome comparison of Eubacterium sp.</title>
        <authorList>
            <person name="Feng Y."/>
            <person name="Sanchez-Andrea I."/>
            <person name="Stams A.J.M."/>
            <person name="De Vos W.M."/>
        </authorList>
    </citation>
    <scope>NUCLEOTIDE SEQUENCE [LARGE SCALE GENOMIC DNA]</scope>
    <source>
        <strain evidence="9 10">YI</strain>
    </source>
</reference>
<evidence type="ECO:0000256" key="3">
    <source>
        <dbReference type="ARBA" id="ARBA00012438"/>
    </source>
</evidence>
<dbReference type="Gene3D" id="1.10.287.130">
    <property type="match status" value="1"/>
</dbReference>
<feature type="domain" description="Histidine kinase" evidence="8">
    <location>
        <begin position="92"/>
        <end position="305"/>
    </location>
</feature>
<keyword evidence="7" id="KW-0902">Two-component regulatory system</keyword>
<evidence type="ECO:0000256" key="6">
    <source>
        <dbReference type="ARBA" id="ARBA00022777"/>
    </source>
</evidence>
<dbReference type="InterPro" id="IPR003661">
    <property type="entry name" value="HisK_dim/P_dom"/>
</dbReference>
<evidence type="ECO:0000259" key="8">
    <source>
        <dbReference type="PROSITE" id="PS50109"/>
    </source>
</evidence>
<gene>
    <name evidence="9" type="ORF">CPZ25_003825</name>
</gene>
<dbReference type="InterPro" id="IPR005467">
    <property type="entry name" value="His_kinase_dom"/>
</dbReference>
<keyword evidence="6 9" id="KW-0418">Kinase</keyword>
<evidence type="ECO:0000256" key="5">
    <source>
        <dbReference type="ARBA" id="ARBA00022679"/>
    </source>
</evidence>
<dbReference type="SUPFAM" id="SSF47384">
    <property type="entry name" value="Homodimeric domain of signal transducing histidine kinase"/>
    <property type="match status" value="1"/>
</dbReference>
<dbReference type="Gene3D" id="3.30.565.10">
    <property type="entry name" value="Histidine kinase-like ATPase, C-terminal domain"/>
    <property type="match status" value="1"/>
</dbReference>
<evidence type="ECO:0000256" key="2">
    <source>
        <dbReference type="ARBA" id="ARBA00004370"/>
    </source>
</evidence>
<keyword evidence="5" id="KW-0808">Transferase</keyword>
<keyword evidence="10" id="KW-1185">Reference proteome</keyword>
<dbReference type="InterPro" id="IPR003594">
    <property type="entry name" value="HATPase_dom"/>
</dbReference>
<evidence type="ECO:0000256" key="1">
    <source>
        <dbReference type="ARBA" id="ARBA00000085"/>
    </source>
</evidence>
<dbReference type="GO" id="GO:0000155">
    <property type="term" value="F:phosphorelay sensor kinase activity"/>
    <property type="evidence" value="ECO:0007669"/>
    <property type="project" value="InterPro"/>
</dbReference>
<proteinExistence type="predicted"/>
<sequence>MNITVLTVLCLMLIAAVLTLGIRLFKVKKQMIKAGIILDEIEKGNLNRRILARKGDMTAELCYKINKIVMNSEREIASLKKIERTNRQLMTNLSHDVRTPLTSLIGYLDVLNSEKTETEEGKRYLGIVWSKAYDLKDYVDVLFDWFKLESREYPFSFEEQDICELTRNGLIDWIPLFEENNLDYTVHIPDEEYQVRLDTRSWNRILNNLVQNAVKHSGGSSLEIGIERCKNSVRLWVKDNGSGIAHDQLSHIFERLYKCDSSRSGAGTGLGLAITKELVQANGGTIQADSVLYQGTVFTVILPLC</sequence>
<dbReference type="Pfam" id="PF02518">
    <property type="entry name" value="HATPase_c"/>
    <property type="match status" value="1"/>
</dbReference>
<protein>
    <recommendedName>
        <fullName evidence="3">histidine kinase</fullName>
        <ecNumber evidence="3">2.7.13.3</ecNumber>
    </recommendedName>
</protein>
<dbReference type="AlphaFoldDB" id="A0A4P9C5C0"/>
<dbReference type="EC" id="2.7.13.3" evidence="3"/>
<organism evidence="9 10">
    <name type="scientific">Eubacterium maltosivorans</name>
    <dbReference type="NCBI Taxonomy" id="2041044"/>
    <lineage>
        <taxon>Bacteria</taxon>
        <taxon>Bacillati</taxon>
        <taxon>Bacillota</taxon>
        <taxon>Clostridia</taxon>
        <taxon>Eubacteriales</taxon>
        <taxon>Eubacteriaceae</taxon>
        <taxon>Eubacterium</taxon>
    </lineage>
</organism>
<dbReference type="SMART" id="SM00387">
    <property type="entry name" value="HATPase_c"/>
    <property type="match status" value="1"/>
</dbReference>
<dbReference type="RefSeq" id="WP_096919829.1">
    <property type="nucleotide sequence ID" value="NZ_CP029487.1"/>
</dbReference>
<dbReference type="CDD" id="cd00082">
    <property type="entry name" value="HisKA"/>
    <property type="match status" value="1"/>
</dbReference>
<dbReference type="CDD" id="cd00075">
    <property type="entry name" value="HATPase"/>
    <property type="match status" value="1"/>
</dbReference>
<dbReference type="PROSITE" id="PS50109">
    <property type="entry name" value="HIS_KIN"/>
    <property type="match status" value="1"/>
</dbReference>
<dbReference type="PANTHER" id="PTHR45453">
    <property type="entry name" value="PHOSPHATE REGULON SENSOR PROTEIN PHOR"/>
    <property type="match status" value="1"/>
</dbReference>
<dbReference type="EMBL" id="CP029487">
    <property type="protein sequence ID" value="QCT70484.1"/>
    <property type="molecule type" value="Genomic_DNA"/>
</dbReference>
<dbReference type="SMART" id="SM00388">
    <property type="entry name" value="HisKA"/>
    <property type="match status" value="1"/>
</dbReference>
<dbReference type="KEGG" id="emt:CPZ25_003825"/>
<dbReference type="SUPFAM" id="SSF55874">
    <property type="entry name" value="ATPase domain of HSP90 chaperone/DNA topoisomerase II/histidine kinase"/>
    <property type="match status" value="1"/>
</dbReference>
<dbReference type="InterPro" id="IPR050351">
    <property type="entry name" value="BphY/WalK/GraS-like"/>
</dbReference>
<dbReference type="InterPro" id="IPR036097">
    <property type="entry name" value="HisK_dim/P_sf"/>
</dbReference>
<keyword evidence="4" id="KW-0597">Phosphoprotein</keyword>
<dbReference type="GO" id="GO:0004721">
    <property type="term" value="F:phosphoprotein phosphatase activity"/>
    <property type="evidence" value="ECO:0007669"/>
    <property type="project" value="TreeGrafter"/>
</dbReference>
<dbReference type="Pfam" id="PF00512">
    <property type="entry name" value="HisKA"/>
    <property type="match status" value="1"/>
</dbReference>
<dbReference type="PRINTS" id="PR00344">
    <property type="entry name" value="BCTRLSENSOR"/>
</dbReference>
<accession>A0A4P9C5C0</accession>
<evidence type="ECO:0000256" key="4">
    <source>
        <dbReference type="ARBA" id="ARBA00022553"/>
    </source>
</evidence>
<evidence type="ECO:0000256" key="7">
    <source>
        <dbReference type="ARBA" id="ARBA00023012"/>
    </source>
</evidence>
<evidence type="ECO:0000313" key="10">
    <source>
        <dbReference type="Proteomes" id="UP000218387"/>
    </source>
</evidence>
<dbReference type="InterPro" id="IPR036890">
    <property type="entry name" value="HATPase_C_sf"/>
</dbReference>
<comment type="subcellular location">
    <subcellularLocation>
        <location evidence="2">Membrane</location>
    </subcellularLocation>
</comment>
<dbReference type="GO" id="GO:0005886">
    <property type="term" value="C:plasma membrane"/>
    <property type="evidence" value="ECO:0007669"/>
    <property type="project" value="TreeGrafter"/>
</dbReference>